<sequence>MKVYQAINAVQKDLSSVGITKDRRNQAQGYSFRGIDDCYNAISPLLAKHGLCILPRVLGRDVREVTNAKGTLLFYTSVTVEYDFVSTEDGSKHTISMFGEAMDSGDKATNKAMSAAYKYAVMQAFSIPTEGDHDTENQTHEVVQGLTSNAIADLELAISESDTMDALQKVFAASWKKASALQQQKIKFMYDNRKKELAA</sequence>
<organism evidence="1">
    <name type="scientific">uncultured Caudovirales phage</name>
    <dbReference type="NCBI Taxonomy" id="2100421"/>
    <lineage>
        <taxon>Viruses</taxon>
        <taxon>Duplodnaviria</taxon>
        <taxon>Heunggongvirae</taxon>
        <taxon>Uroviricota</taxon>
        <taxon>Caudoviricetes</taxon>
        <taxon>Peduoviridae</taxon>
        <taxon>Maltschvirus</taxon>
        <taxon>Maltschvirus maltsch</taxon>
    </lineage>
</organism>
<name>A0A6J7WA20_9CAUD</name>
<dbReference type="Pfam" id="PF04404">
    <property type="entry name" value="ERF"/>
    <property type="match status" value="1"/>
</dbReference>
<protein>
    <submittedName>
        <fullName evidence="1">Essential recombination function protein</fullName>
    </submittedName>
</protein>
<proteinExistence type="predicted"/>
<evidence type="ECO:0000313" key="1">
    <source>
        <dbReference type="EMBL" id="CAB5155790.1"/>
    </source>
</evidence>
<reference evidence="1" key="1">
    <citation type="submission" date="2020-05" db="EMBL/GenBank/DDBJ databases">
        <authorList>
            <person name="Chiriac C."/>
            <person name="Salcher M."/>
            <person name="Ghai R."/>
            <person name="Kavagutti S V."/>
        </authorList>
    </citation>
    <scope>NUCLEOTIDE SEQUENCE</scope>
</reference>
<dbReference type="EMBL" id="LR798199">
    <property type="protein sequence ID" value="CAB5155790.1"/>
    <property type="molecule type" value="Genomic_DNA"/>
</dbReference>
<gene>
    <name evidence="1" type="ORF">UFOVP150_29</name>
</gene>
<dbReference type="InterPro" id="IPR007499">
    <property type="entry name" value="ERF_bacteria_virus"/>
</dbReference>
<accession>A0A6J7WA20</accession>